<sequence length="99" mass="11487">MKHTRRAATGTSETPPARDMKRLRKRQAKSSSSVPANKKRNCLQGRHWDDHSSRKSPLRQETRLTQLDTRIEPCSSITEHEPVSSAQYCRNPFEKRENN</sequence>
<protein>
    <submittedName>
        <fullName evidence="2">(rape) hypothetical protein</fullName>
    </submittedName>
</protein>
<evidence type="ECO:0000313" key="2">
    <source>
        <dbReference type="EMBL" id="CAF1927837.1"/>
    </source>
</evidence>
<accession>A0A816KX74</accession>
<gene>
    <name evidence="2" type="ORF">DARMORV10_C05P22370.1</name>
</gene>
<reference evidence="2" key="1">
    <citation type="submission" date="2021-01" db="EMBL/GenBank/DDBJ databases">
        <authorList>
            <consortium name="Genoscope - CEA"/>
            <person name="William W."/>
        </authorList>
    </citation>
    <scope>NUCLEOTIDE SEQUENCE</scope>
</reference>
<dbReference type="AlphaFoldDB" id="A0A816KX74"/>
<dbReference type="EMBL" id="HG994369">
    <property type="protein sequence ID" value="CAF1927837.1"/>
    <property type="molecule type" value="Genomic_DNA"/>
</dbReference>
<name>A0A816KX74_BRANA</name>
<feature type="region of interest" description="Disordered" evidence="1">
    <location>
        <begin position="1"/>
        <end position="99"/>
    </location>
</feature>
<dbReference type="Proteomes" id="UP001295469">
    <property type="component" value="Chromosome C05"/>
</dbReference>
<evidence type="ECO:0000256" key="1">
    <source>
        <dbReference type="SAM" id="MobiDB-lite"/>
    </source>
</evidence>
<feature type="compositionally biased region" description="Basic and acidic residues" evidence="1">
    <location>
        <begin position="46"/>
        <end position="62"/>
    </location>
</feature>
<proteinExistence type="predicted"/>
<organism evidence="2">
    <name type="scientific">Brassica napus</name>
    <name type="common">Rape</name>
    <dbReference type="NCBI Taxonomy" id="3708"/>
    <lineage>
        <taxon>Eukaryota</taxon>
        <taxon>Viridiplantae</taxon>
        <taxon>Streptophyta</taxon>
        <taxon>Embryophyta</taxon>
        <taxon>Tracheophyta</taxon>
        <taxon>Spermatophyta</taxon>
        <taxon>Magnoliopsida</taxon>
        <taxon>eudicotyledons</taxon>
        <taxon>Gunneridae</taxon>
        <taxon>Pentapetalae</taxon>
        <taxon>rosids</taxon>
        <taxon>malvids</taxon>
        <taxon>Brassicales</taxon>
        <taxon>Brassicaceae</taxon>
        <taxon>Brassiceae</taxon>
        <taxon>Brassica</taxon>
    </lineage>
</organism>